<sequence>MSNSGWYPDPANRFHFRYFDGVLWTNQVSVNGEATVDPVPVGQPADWQWTFCKSCGAICMFDDDHCWKCVSSFPENRVFGLPPQPSHGAPVVSQYESAQNAMASAFEHAQRALDQNRAKDALRGFDEALWHRHFAEQLMMQLPKNGTSFGVGVSLLTMGLGPTDLIVGPLVRSFVNKRTQSKREKTVANDRLIIQAHGLIALSNVPEFLDQANGEHEVLVRFAFAFQPPGNMSRADHSMSDSQLKYFISAQISRMQNEFPDLNSLLSDFAVYFQWLDLGRQLASMGYPIGHLLTGERPRGQQNSSNNGQGSSGTSAYNEALSVLGLSGDVTQEEIKQAYRRMTKKFHPDVHATASIDIQELAEEKMRKVNEAYEILTS</sequence>
<accession>A0A6J6L9T9</accession>
<feature type="region of interest" description="Disordered" evidence="1">
    <location>
        <begin position="294"/>
        <end position="314"/>
    </location>
</feature>
<feature type="domain" description="J" evidence="2">
    <location>
        <begin position="319"/>
        <end position="378"/>
    </location>
</feature>
<proteinExistence type="predicted"/>
<gene>
    <name evidence="3" type="ORF">UFOPK2295_00005</name>
</gene>
<dbReference type="InterPro" id="IPR050817">
    <property type="entry name" value="DjlA_DnaK_co-chaperone"/>
</dbReference>
<dbReference type="EMBL" id="CAEZWV010000001">
    <property type="protein sequence ID" value="CAB4658660.1"/>
    <property type="molecule type" value="Genomic_DNA"/>
</dbReference>
<dbReference type="Gene3D" id="1.10.287.110">
    <property type="entry name" value="DnaJ domain"/>
    <property type="match status" value="1"/>
</dbReference>
<dbReference type="InterPro" id="IPR001623">
    <property type="entry name" value="DnaJ_domain"/>
</dbReference>
<evidence type="ECO:0000256" key="1">
    <source>
        <dbReference type="SAM" id="MobiDB-lite"/>
    </source>
</evidence>
<evidence type="ECO:0000259" key="2">
    <source>
        <dbReference type="PROSITE" id="PS50076"/>
    </source>
</evidence>
<dbReference type="CDD" id="cd06257">
    <property type="entry name" value="DnaJ"/>
    <property type="match status" value="1"/>
</dbReference>
<dbReference type="SMART" id="SM00271">
    <property type="entry name" value="DnaJ"/>
    <property type="match status" value="1"/>
</dbReference>
<dbReference type="Pfam" id="PF10708">
    <property type="entry name" value="DUF2510"/>
    <property type="match status" value="1"/>
</dbReference>
<dbReference type="PANTHER" id="PTHR24074">
    <property type="entry name" value="CO-CHAPERONE PROTEIN DJLA"/>
    <property type="match status" value="1"/>
</dbReference>
<dbReference type="PRINTS" id="PR00625">
    <property type="entry name" value="JDOMAIN"/>
</dbReference>
<dbReference type="InterPro" id="IPR036869">
    <property type="entry name" value="J_dom_sf"/>
</dbReference>
<dbReference type="PROSITE" id="PS50076">
    <property type="entry name" value="DNAJ_2"/>
    <property type="match status" value="1"/>
</dbReference>
<dbReference type="SUPFAM" id="SSF46565">
    <property type="entry name" value="Chaperone J-domain"/>
    <property type="match status" value="1"/>
</dbReference>
<protein>
    <submittedName>
        <fullName evidence="3">Unannotated protein</fullName>
    </submittedName>
</protein>
<dbReference type="AlphaFoldDB" id="A0A6J6L9T9"/>
<organism evidence="3">
    <name type="scientific">freshwater metagenome</name>
    <dbReference type="NCBI Taxonomy" id="449393"/>
    <lineage>
        <taxon>unclassified sequences</taxon>
        <taxon>metagenomes</taxon>
        <taxon>ecological metagenomes</taxon>
    </lineage>
</organism>
<dbReference type="Pfam" id="PF00226">
    <property type="entry name" value="DnaJ"/>
    <property type="match status" value="1"/>
</dbReference>
<feature type="compositionally biased region" description="Low complexity" evidence="1">
    <location>
        <begin position="300"/>
        <end position="313"/>
    </location>
</feature>
<evidence type="ECO:0000313" key="3">
    <source>
        <dbReference type="EMBL" id="CAB4658660.1"/>
    </source>
</evidence>
<name>A0A6J6L9T9_9ZZZZ</name>
<reference evidence="3" key="1">
    <citation type="submission" date="2020-05" db="EMBL/GenBank/DDBJ databases">
        <authorList>
            <person name="Chiriac C."/>
            <person name="Salcher M."/>
            <person name="Ghai R."/>
            <person name="Kavagutti S V."/>
        </authorList>
    </citation>
    <scope>NUCLEOTIDE SEQUENCE</scope>
</reference>
<dbReference type="InterPro" id="IPR018929">
    <property type="entry name" value="DUF2510"/>
</dbReference>